<dbReference type="SUPFAM" id="SSF56176">
    <property type="entry name" value="FAD-binding/transporter-associated domain-like"/>
    <property type="match status" value="1"/>
</dbReference>
<gene>
    <name evidence="7" type="ORF">OHC33_010105</name>
</gene>
<evidence type="ECO:0000256" key="2">
    <source>
        <dbReference type="ARBA" id="ARBA00022630"/>
    </source>
</evidence>
<accession>A0AAN8E8E0</accession>
<dbReference type="GO" id="GO:0071949">
    <property type="term" value="F:FAD binding"/>
    <property type="evidence" value="ECO:0007669"/>
    <property type="project" value="InterPro"/>
</dbReference>
<evidence type="ECO:0000256" key="1">
    <source>
        <dbReference type="ARBA" id="ARBA00005466"/>
    </source>
</evidence>
<keyword evidence="2" id="KW-0285">Flavoprotein</keyword>
<dbReference type="InterPro" id="IPR016169">
    <property type="entry name" value="FAD-bd_PCMH_sub2"/>
</dbReference>
<dbReference type="InterPro" id="IPR016166">
    <property type="entry name" value="FAD-bd_PCMH"/>
</dbReference>
<feature type="chain" id="PRO_5042859553" description="FAD-binding PCMH-type domain-containing protein" evidence="5">
    <location>
        <begin position="19"/>
        <end position="537"/>
    </location>
</feature>
<dbReference type="InterPro" id="IPR050416">
    <property type="entry name" value="FAD-linked_Oxidoreductase"/>
</dbReference>
<comment type="caution">
    <text evidence="7">The sequence shown here is derived from an EMBL/GenBank/DDBJ whole genome shotgun (WGS) entry which is preliminary data.</text>
</comment>
<evidence type="ECO:0000313" key="7">
    <source>
        <dbReference type="EMBL" id="KAK5948854.1"/>
    </source>
</evidence>
<reference evidence="7 8" key="1">
    <citation type="submission" date="2022-12" db="EMBL/GenBank/DDBJ databases">
        <title>Genomic features and morphological characterization of a novel Knufia sp. strain isolated from spacecraft assembly facility.</title>
        <authorList>
            <person name="Teixeira M."/>
            <person name="Chander A.M."/>
            <person name="Stajich J.E."/>
            <person name="Venkateswaran K."/>
        </authorList>
    </citation>
    <scope>NUCLEOTIDE SEQUENCE [LARGE SCALE GENOMIC DNA]</scope>
    <source>
        <strain evidence="7 8">FJI-L2-BK-P2</strain>
    </source>
</reference>
<evidence type="ECO:0000259" key="6">
    <source>
        <dbReference type="PROSITE" id="PS51387"/>
    </source>
</evidence>
<comment type="similarity">
    <text evidence="1">Belongs to the oxygen-dependent FAD-linked oxidoreductase family.</text>
</comment>
<dbReference type="EMBL" id="JAKLMC020000042">
    <property type="protein sequence ID" value="KAK5948854.1"/>
    <property type="molecule type" value="Genomic_DNA"/>
</dbReference>
<evidence type="ECO:0000313" key="8">
    <source>
        <dbReference type="Proteomes" id="UP001316803"/>
    </source>
</evidence>
<evidence type="ECO:0000256" key="3">
    <source>
        <dbReference type="ARBA" id="ARBA00022827"/>
    </source>
</evidence>
<feature type="signal peptide" evidence="5">
    <location>
        <begin position="1"/>
        <end position="18"/>
    </location>
</feature>
<dbReference type="InterPro" id="IPR036318">
    <property type="entry name" value="FAD-bd_PCMH-like_sf"/>
</dbReference>
<dbReference type="InterPro" id="IPR006094">
    <property type="entry name" value="Oxid_FAD_bind_N"/>
</dbReference>
<name>A0AAN8E8E0_9EURO</name>
<proteinExistence type="inferred from homology"/>
<keyword evidence="3" id="KW-0274">FAD</keyword>
<dbReference type="Pfam" id="PF01565">
    <property type="entry name" value="FAD_binding_4"/>
    <property type="match status" value="1"/>
</dbReference>
<evidence type="ECO:0000256" key="5">
    <source>
        <dbReference type="SAM" id="SignalP"/>
    </source>
</evidence>
<dbReference type="AlphaFoldDB" id="A0AAN8E8E0"/>
<feature type="domain" description="FAD-binding PCMH-type" evidence="6">
    <location>
        <begin position="94"/>
        <end position="265"/>
    </location>
</feature>
<dbReference type="GO" id="GO:0016491">
    <property type="term" value="F:oxidoreductase activity"/>
    <property type="evidence" value="ECO:0007669"/>
    <property type="project" value="UniProtKB-KW"/>
</dbReference>
<keyword evidence="4" id="KW-0560">Oxidoreductase</keyword>
<evidence type="ECO:0000256" key="4">
    <source>
        <dbReference type="ARBA" id="ARBA00023002"/>
    </source>
</evidence>
<dbReference type="PANTHER" id="PTHR42973">
    <property type="entry name" value="BINDING OXIDOREDUCTASE, PUTATIVE (AFU_ORTHOLOGUE AFUA_1G17690)-RELATED"/>
    <property type="match status" value="1"/>
</dbReference>
<dbReference type="Proteomes" id="UP001316803">
    <property type="component" value="Unassembled WGS sequence"/>
</dbReference>
<dbReference type="PROSITE" id="PS51387">
    <property type="entry name" value="FAD_PCMH"/>
    <property type="match status" value="1"/>
</dbReference>
<keyword evidence="5" id="KW-0732">Signal</keyword>
<keyword evidence="8" id="KW-1185">Reference proteome</keyword>
<dbReference type="PANTHER" id="PTHR42973:SF34">
    <property type="entry name" value="FAD BINDING DOMAIN PROTEIN (AFU_ORTHOLOGUE AFUA_3G02770)"/>
    <property type="match status" value="1"/>
</dbReference>
<dbReference type="Gene3D" id="3.30.465.10">
    <property type="match status" value="1"/>
</dbReference>
<protein>
    <recommendedName>
        <fullName evidence="6">FAD-binding PCMH-type domain-containing protein</fullName>
    </recommendedName>
</protein>
<sequence>MRLNTRLLVAVTCGSALCQETFEPTDFNITDALLGYGVDVAALPQLASLVERSSLAGCSIACGSLGLLFGSQLISRNTSAYDQFTTSYWSQQQQEPDPYCIFKPAKREQVSIQVLISRLTQCPFAIKSGGHAAFAGASSIEGGITVSLENFNEITLATDKQSAIIGPGNRWLNVYSTLQESDVVVIGGRVANIGVGGLTLGGGISFFSNIYGWACDNVLNYELVTASGIILDVNERSHPDLYWALRGGGNNFGIVTSFNMKAIPLPDGLMWGGSRTSLQDNTSTTFPALINAFVNLGTEGAFSDPNAAQILSFTSYQGMNLSSAALQYAKPVANPPIFDEYRAIPAIVDTTSIRTLANLTNEFAASNPDGVRETYWAASYKLTVEMTQYVTDVFYEELPTVADAAGIVPAATLQVITVPQIEEMQKRGGNPLGLTPEEGPLLLLNMNVQWNDVADDQRILDFNRRVIERTVAHSKEIGAYDEYLYMNYASQFQDVIGSYGAENKARLVGIAEKYDTTGVFQDLVPGGFKLDGAPASS</sequence>
<organism evidence="7 8">
    <name type="scientific">Knufia fluminis</name>
    <dbReference type="NCBI Taxonomy" id="191047"/>
    <lineage>
        <taxon>Eukaryota</taxon>
        <taxon>Fungi</taxon>
        <taxon>Dikarya</taxon>
        <taxon>Ascomycota</taxon>
        <taxon>Pezizomycotina</taxon>
        <taxon>Eurotiomycetes</taxon>
        <taxon>Chaetothyriomycetidae</taxon>
        <taxon>Chaetothyriales</taxon>
        <taxon>Trichomeriaceae</taxon>
        <taxon>Knufia</taxon>
    </lineage>
</organism>